<dbReference type="EMBL" id="CP102382">
    <property type="protein sequence ID" value="UUV20948.1"/>
    <property type="molecule type" value="Genomic_DNA"/>
</dbReference>
<accession>A0ABY5NQV2</accession>
<feature type="chain" id="PRO_5045582995" description="Outer membrane protein beta-barrel domain-containing protein" evidence="1">
    <location>
        <begin position="19"/>
        <end position="201"/>
    </location>
</feature>
<sequence length="201" mass="22942">MKKMVSLYCLLISFSGFSQNEKNSSIDFFNTFQMTLGFSNLAPNNSMMGDAHKVAFPSLQGRLAIISYQRFTVGAHLGFQRMMVKNNNYFGYFEKTTVLTPGLYASFYQPINEQSILEPYISYDKSQYTSNGFGKELNSESNGLGLGVDYLHKIGTNAYFTFGMKYSIHKMQTDTAPNWEKYMNNYQFLTAKIGITFSKNR</sequence>
<feature type="signal peptide" evidence="1">
    <location>
        <begin position="1"/>
        <end position="18"/>
    </location>
</feature>
<evidence type="ECO:0000313" key="3">
    <source>
        <dbReference type="Proteomes" id="UP001317001"/>
    </source>
</evidence>
<protein>
    <recommendedName>
        <fullName evidence="4">Outer membrane protein beta-barrel domain-containing protein</fullName>
    </recommendedName>
</protein>
<gene>
    <name evidence="2" type="ORF">NPX36_11560</name>
</gene>
<evidence type="ECO:0000256" key="1">
    <source>
        <dbReference type="SAM" id="SignalP"/>
    </source>
</evidence>
<keyword evidence="1" id="KW-0732">Signal</keyword>
<evidence type="ECO:0000313" key="2">
    <source>
        <dbReference type="EMBL" id="UUV20948.1"/>
    </source>
</evidence>
<name>A0ABY5NQV2_9FLAO</name>
<reference evidence="2 3" key="1">
    <citation type="submission" date="2022-08" db="EMBL/GenBank/DDBJ databases">
        <title>Myroides zhujiangensis sp. nov., a novel bacterium isolated from sediment in the Pearl River Estuary.</title>
        <authorList>
            <person name="Cui L."/>
        </authorList>
    </citation>
    <scope>NUCLEOTIDE SEQUENCE [LARGE SCALE GENOMIC DNA]</scope>
    <source>
        <strain evidence="2 3">SCSIO 72103</strain>
    </source>
</reference>
<proteinExistence type="predicted"/>
<evidence type="ECO:0008006" key="4">
    <source>
        <dbReference type="Google" id="ProtNLM"/>
    </source>
</evidence>
<keyword evidence="3" id="KW-1185">Reference proteome</keyword>
<dbReference type="Proteomes" id="UP001317001">
    <property type="component" value="Chromosome"/>
</dbReference>
<organism evidence="2 3">
    <name type="scientific">Paenimyroides aestuarii</name>
    <dbReference type="NCBI Taxonomy" id="2968490"/>
    <lineage>
        <taxon>Bacteria</taxon>
        <taxon>Pseudomonadati</taxon>
        <taxon>Bacteroidota</taxon>
        <taxon>Flavobacteriia</taxon>
        <taxon>Flavobacteriales</taxon>
        <taxon>Flavobacteriaceae</taxon>
        <taxon>Paenimyroides</taxon>
    </lineage>
</organism>
<dbReference type="RefSeq" id="WP_257498864.1">
    <property type="nucleotide sequence ID" value="NZ_CP102382.1"/>
</dbReference>